<keyword evidence="2" id="KW-1185">Reference proteome</keyword>
<evidence type="ECO:0000313" key="2">
    <source>
        <dbReference type="Proteomes" id="UP000272474"/>
    </source>
</evidence>
<gene>
    <name evidence="1" type="ORF">D7294_05525</name>
</gene>
<accession>A0A3A9ZCI5</accession>
<dbReference type="OrthoDB" id="5504890at2"/>
<proteinExistence type="predicted"/>
<protein>
    <submittedName>
        <fullName evidence="1">Uncharacterized protein</fullName>
    </submittedName>
</protein>
<sequence length="177" mass="18914">MGEHGSRAEAKTGGTGHGPGLLGVYLNDHLAGATGGLRLARRMTGPRASAEPGPELREIAAEIAEDRAALLGIMRRLDVPVRRYKAYAGGAAELAGRLKPNGRLLRRSPLAGLVELEALRLGVTGKAEAWSVLRELAASDARLDSRLLDELLARALRQGETLDRLRAERARELFAPA</sequence>
<dbReference type="EMBL" id="RBAL01000002">
    <property type="protein sequence ID" value="RKN45895.1"/>
    <property type="molecule type" value="Genomic_DNA"/>
</dbReference>
<name>A0A3A9ZCI5_9ACTN</name>
<dbReference type="Proteomes" id="UP000272474">
    <property type="component" value="Unassembled WGS sequence"/>
</dbReference>
<organism evidence="1 2">
    <name type="scientific">Streptomyces hoynatensis</name>
    <dbReference type="NCBI Taxonomy" id="1141874"/>
    <lineage>
        <taxon>Bacteria</taxon>
        <taxon>Bacillati</taxon>
        <taxon>Actinomycetota</taxon>
        <taxon>Actinomycetes</taxon>
        <taxon>Kitasatosporales</taxon>
        <taxon>Streptomycetaceae</taxon>
        <taxon>Streptomyces</taxon>
    </lineage>
</organism>
<dbReference type="AlphaFoldDB" id="A0A3A9ZCI5"/>
<dbReference type="RefSeq" id="WP_120676055.1">
    <property type="nucleotide sequence ID" value="NZ_RBAL01000002.1"/>
</dbReference>
<reference evidence="1 2" key="1">
    <citation type="journal article" date="2014" name="Int. J. Syst. Evol. Microbiol.">
        <title>Streptomyces hoynatensis sp. nov., isolated from deep marine sediment.</title>
        <authorList>
            <person name="Veyisoglu A."/>
            <person name="Sahin N."/>
        </authorList>
    </citation>
    <scope>NUCLEOTIDE SEQUENCE [LARGE SCALE GENOMIC DNA]</scope>
    <source>
        <strain evidence="1 2">KCTC 29097</strain>
    </source>
</reference>
<evidence type="ECO:0000313" key="1">
    <source>
        <dbReference type="EMBL" id="RKN45895.1"/>
    </source>
</evidence>
<comment type="caution">
    <text evidence="1">The sequence shown here is derived from an EMBL/GenBank/DDBJ whole genome shotgun (WGS) entry which is preliminary data.</text>
</comment>